<dbReference type="Gene3D" id="2.60.120.10">
    <property type="entry name" value="Jelly Rolls"/>
    <property type="match status" value="1"/>
</dbReference>
<sequence>MKLLELAKREIDSIVQMYILHDKHEIIISLLPPLAKLNNHDHEACQFGTSFENDFTFYINNEGIRVNKDIIYDIGGCVPHSAYSPHKFTITTLDIKYFCQGNPASGQEGIKTEELVSCAVAPGIYRQTYENNVFVYDTYTYEDLCSMEFSGGDYDYIIASTPGVCAMEDSVLELEEMRIYEPHRNKNYILAGKVPDTRFVCIRFK</sequence>
<evidence type="ECO:0000313" key="1">
    <source>
        <dbReference type="EMBL" id="OPX45225.1"/>
    </source>
</evidence>
<dbReference type="InterPro" id="IPR014710">
    <property type="entry name" value="RmlC-like_jellyroll"/>
</dbReference>
<accession>A0A1V4SP34</accession>
<comment type="caution">
    <text evidence="1">The sequence shown here is derived from an EMBL/GenBank/DDBJ whole genome shotgun (WGS) entry which is preliminary data.</text>
</comment>
<organism evidence="1 2">
    <name type="scientific">Ruminiclostridium hungatei</name>
    <name type="common">Clostridium hungatei</name>
    <dbReference type="NCBI Taxonomy" id="48256"/>
    <lineage>
        <taxon>Bacteria</taxon>
        <taxon>Bacillati</taxon>
        <taxon>Bacillota</taxon>
        <taxon>Clostridia</taxon>
        <taxon>Eubacteriales</taxon>
        <taxon>Oscillospiraceae</taxon>
        <taxon>Ruminiclostridium</taxon>
    </lineage>
</organism>
<protein>
    <submittedName>
        <fullName evidence="1">Uncharacterized protein</fullName>
    </submittedName>
</protein>
<keyword evidence="2" id="KW-1185">Reference proteome</keyword>
<gene>
    <name evidence="1" type="ORF">CLHUN_11120</name>
</gene>
<dbReference type="AlphaFoldDB" id="A0A1V4SP34"/>
<dbReference type="STRING" id="48256.CLHUN_11120"/>
<dbReference type="Proteomes" id="UP000191554">
    <property type="component" value="Unassembled WGS sequence"/>
</dbReference>
<name>A0A1V4SP34_RUMHU</name>
<reference evidence="1 2" key="1">
    <citation type="submission" date="2017-03" db="EMBL/GenBank/DDBJ databases">
        <title>Genome sequence of Clostridium hungatei DSM 14427.</title>
        <authorList>
            <person name="Poehlein A."/>
            <person name="Daniel R."/>
        </authorList>
    </citation>
    <scope>NUCLEOTIDE SEQUENCE [LARGE SCALE GENOMIC DNA]</scope>
    <source>
        <strain evidence="1 2">DSM 14427</strain>
    </source>
</reference>
<dbReference type="EMBL" id="MZGX01000005">
    <property type="protein sequence ID" value="OPX45225.1"/>
    <property type="molecule type" value="Genomic_DNA"/>
</dbReference>
<dbReference type="RefSeq" id="WP_080063556.1">
    <property type="nucleotide sequence ID" value="NZ_MZGX01000005.1"/>
</dbReference>
<proteinExistence type="predicted"/>
<evidence type="ECO:0000313" key="2">
    <source>
        <dbReference type="Proteomes" id="UP000191554"/>
    </source>
</evidence>